<dbReference type="Proteomes" id="UP000548685">
    <property type="component" value="Unassembled WGS sequence"/>
</dbReference>
<evidence type="ECO:0000313" key="3">
    <source>
        <dbReference type="EMBL" id="MXP38564.1"/>
    </source>
</evidence>
<evidence type="ECO:0000313" key="5">
    <source>
        <dbReference type="Proteomes" id="UP000548685"/>
    </source>
</evidence>
<proteinExistence type="predicted"/>
<dbReference type="InterPro" id="IPR019692">
    <property type="entry name" value="CFP-6_PH"/>
</dbReference>
<dbReference type="Proteomes" id="UP000430021">
    <property type="component" value="Unassembled WGS sequence"/>
</dbReference>
<evidence type="ECO:0000313" key="2">
    <source>
        <dbReference type="EMBL" id="MBB3776354.1"/>
    </source>
</evidence>
<sequence>MTFKAMRIRWRRPVEPAVVVALVIQAAIFVLPFWAVQFIAASGAGIAWLLAPKRDASTELVIDADGISWLEIGQRRRAYPWAQITDLSLGSEDPVLSVQTSGRTIFQRIPLLLSPAEFRDAQAAIRLHAPAALKAL</sequence>
<dbReference type="AlphaFoldDB" id="A0A6I4ULA2"/>
<evidence type="ECO:0000259" key="1">
    <source>
        <dbReference type="Pfam" id="PF10756"/>
    </source>
</evidence>
<dbReference type="EMBL" id="JACICE010000002">
    <property type="protein sequence ID" value="MBB3776354.1"/>
    <property type="molecule type" value="Genomic_DNA"/>
</dbReference>
<keyword evidence="5" id="KW-1185">Reference proteome</keyword>
<accession>A0A6I4ULA2</accession>
<dbReference type="RefSeq" id="WP_160760706.1">
    <property type="nucleotide sequence ID" value="NZ_BAAADZ010000010.1"/>
</dbReference>
<organism evidence="3 4">
    <name type="scientific">Erythrobacter ramosus</name>
    <dbReference type="NCBI Taxonomy" id="35811"/>
    <lineage>
        <taxon>Bacteria</taxon>
        <taxon>Pseudomonadati</taxon>
        <taxon>Pseudomonadota</taxon>
        <taxon>Alphaproteobacteria</taxon>
        <taxon>Sphingomonadales</taxon>
        <taxon>Erythrobacteraceae</taxon>
        <taxon>Erythrobacter/Porphyrobacter group</taxon>
        <taxon>Erythrobacter</taxon>
    </lineage>
</organism>
<dbReference type="EMBL" id="WTYB01000002">
    <property type="protein sequence ID" value="MXP38564.1"/>
    <property type="molecule type" value="Genomic_DNA"/>
</dbReference>
<reference evidence="3 4" key="1">
    <citation type="submission" date="2019-12" db="EMBL/GenBank/DDBJ databases">
        <title>Genomic-based taxomic classification of the family Erythrobacteraceae.</title>
        <authorList>
            <person name="Xu L."/>
        </authorList>
    </citation>
    <scope>NUCLEOTIDE SEQUENCE [LARGE SCALE GENOMIC DNA]</scope>
    <source>
        <strain evidence="3 4">JCM 10282</strain>
    </source>
</reference>
<reference evidence="2 5" key="2">
    <citation type="submission" date="2020-08" db="EMBL/GenBank/DDBJ databases">
        <title>Genomic Encyclopedia of Type Strains, Phase IV (KMG-IV): sequencing the most valuable type-strain genomes for metagenomic binning, comparative biology and taxonomic classification.</title>
        <authorList>
            <person name="Goeker M."/>
        </authorList>
    </citation>
    <scope>NUCLEOTIDE SEQUENCE [LARGE SCALE GENOMIC DNA]</scope>
    <source>
        <strain evidence="2 5">DSM 8510</strain>
    </source>
</reference>
<comment type="caution">
    <text evidence="3">The sequence shown here is derived from an EMBL/GenBank/DDBJ whole genome shotgun (WGS) entry which is preliminary data.</text>
</comment>
<feature type="domain" description="Low molecular weight protein antigen 6 PH" evidence="1">
    <location>
        <begin position="59"/>
        <end position="103"/>
    </location>
</feature>
<dbReference type="Pfam" id="PF10756">
    <property type="entry name" value="bPH_6"/>
    <property type="match status" value="1"/>
</dbReference>
<protein>
    <recommendedName>
        <fullName evidence="1">Low molecular weight protein antigen 6 PH domain-containing protein</fullName>
    </recommendedName>
</protein>
<gene>
    <name evidence="2" type="ORF">FHS52_002323</name>
    <name evidence="3" type="ORF">GRI59_08070</name>
</gene>
<evidence type="ECO:0000313" key="4">
    <source>
        <dbReference type="Proteomes" id="UP000430021"/>
    </source>
</evidence>
<name>A0A6I4ULA2_9SPHN</name>